<sequence>MVKSSIFKSLYEDKKKTLEHIYNETLQGRKVDGKDPLTLKSLMLFLKMAVDILGLDTNLLNKSSSGCRLFRKLIYNYILTTIAQNILFAMDAAFDEIKSSKKFKQDPFCLLAYLETHGTKDPWKIFRSKKSALYTYINRMRPRDMPFANWIWDAEKLMIELGQMPLPERKPDGTFETDASYPSGERGKVVYYDITASPPIITEIYMTLKDNCGLEMLAVELDRDIAGRTLSWQALCTIFAKYFTSTFPDQGEGGTRKDMLWFPKKSGNECNSSSRGNSLSIPSINRCSSSRVRTGDGEEEGVEDTEVAEEGMDGAAAGTEEEEIGASAAMPASTPLPLPTVEEETQGIANRGVANLSSRARTSRPRTTVSKPASLSFLLWFSTSFSSRAPFFQFCLLWSCA</sequence>
<reference evidence="2" key="1">
    <citation type="submission" date="2014-11" db="EMBL/GenBank/DDBJ databases">
        <authorList>
            <person name="Otto D Thomas"/>
            <person name="Naeem Raeece"/>
        </authorList>
    </citation>
    <scope>NUCLEOTIDE SEQUENCE</scope>
</reference>
<dbReference type="VEuPathDB" id="CryptoDB:Cvel_12443"/>
<evidence type="ECO:0000313" key="2">
    <source>
        <dbReference type="EMBL" id="CEM54025.1"/>
    </source>
</evidence>
<protein>
    <submittedName>
        <fullName evidence="2">Uncharacterized protein</fullName>
    </submittedName>
</protein>
<dbReference type="PhylomeDB" id="A0A0G4IA64"/>
<evidence type="ECO:0000256" key="1">
    <source>
        <dbReference type="SAM" id="MobiDB-lite"/>
    </source>
</evidence>
<feature type="compositionally biased region" description="Acidic residues" evidence="1">
    <location>
        <begin position="297"/>
        <end position="312"/>
    </location>
</feature>
<name>A0A0G4IA64_9ALVE</name>
<dbReference type="AlphaFoldDB" id="A0A0G4IA64"/>
<feature type="region of interest" description="Disordered" evidence="1">
    <location>
        <begin position="287"/>
        <end position="313"/>
    </location>
</feature>
<organism evidence="2">
    <name type="scientific">Chromera velia CCMP2878</name>
    <dbReference type="NCBI Taxonomy" id="1169474"/>
    <lineage>
        <taxon>Eukaryota</taxon>
        <taxon>Sar</taxon>
        <taxon>Alveolata</taxon>
        <taxon>Colpodellida</taxon>
        <taxon>Chromeraceae</taxon>
        <taxon>Chromera</taxon>
    </lineage>
</organism>
<dbReference type="EMBL" id="CDMZ01005749">
    <property type="protein sequence ID" value="CEM54025.1"/>
    <property type="molecule type" value="Genomic_DNA"/>
</dbReference>
<accession>A0A0G4IA64</accession>
<proteinExistence type="predicted"/>
<gene>
    <name evidence="2" type="ORF">Cvel_12443</name>
</gene>